<dbReference type="PANTHER" id="PTHR37314">
    <property type="entry name" value="SLR0142 PROTEIN"/>
    <property type="match status" value="1"/>
</dbReference>
<dbReference type="EMBL" id="NWMW01000002">
    <property type="protein sequence ID" value="PCD02532.1"/>
    <property type="molecule type" value="Genomic_DNA"/>
</dbReference>
<name>A0A2A4B3K6_9SPHN</name>
<keyword evidence="1" id="KW-0472">Membrane</keyword>
<feature type="transmembrane region" description="Helical" evidence="1">
    <location>
        <begin position="190"/>
        <end position="208"/>
    </location>
</feature>
<dbReference type="Pfam" id="PF06912">
    <property type="entry name" value="DUF1275"/>
    <property type="match status" value="1"/>
</dbReference>
<reference evidence="2 3" key="1">
    <citation type="submission" date="2017-09" db="EMBL/GenBank/DDBJ databases">
        <title>Sphingomonas spermidinifaciens 9NM-10, whole genome shotgun sequence.</title>
        <authorList>
            <person name="Feng G."/>
            <person name="Zhu H."/>
        </authorList>
    </citation>
    <scope>NUCLEOTIDE SEQUENCE [LARGE SCALE GENOMIC DNA]</scope>
    <source>
        <strain evidence="2 3">9NM-10</strain>
    </source>
</reference>
<keyword evidence="1" id="KW-1133">Transmembrane helix</keyword>
<feature type="transmembrane region" description="Helical" evidence="1">
    <location>
        <begin position="163"/>
        <end position="183"/>
    </location>
</feature>
<gene>
    <name evidence="2" type="ORF">COC42_14070</name>
</gene>
<sequence>MQPPPFPFLPLAAAIAALAGFVDAYAFVRLGNFFVSFMSGNATRGGVALGGGYGGGGVLALSLVLAFLAGVMLAAVAARRFERVGAAAAMGLATLLMIGAAVAAGASAALSMPLLAAATGAMNGVRAPDGGLSAGLTYMTGNLVRLGQSLADALMGGASRWAWLPYLLLWLTFVGGAVAGTIVERALGDFTLWYAALIAAWLALLLAGRMGRGAENAAPSSRI</sequence>
<dbReference type="OrthoDB" id="885342at2"/>
<evidence type="ECO:0000313" key="2">
    <source>
        <dbReference type="EMBL" id="PCD02532.1"/>
    </source>
</evidence>
<proteinExistence type="predicted"/>
<accession>A0A2A4B3K6</accession>
<evidence type="ECO:0000313" key="3">
    <source>
        <dbReference type="Proteomes" id="UP000218366"/>
    </source>
</evidence>
<organism evidence="2 3">
    <name type="scientific">Sphingomonas spermidinifaciens</name>
    <dbReference type="NCBI Taxonomy" id="1141889"/>
    <lineage>
        <taxon>Bacteria</taxon>
        <taxon>Pseudomonadati</taxon>
        <taxon>Pseudomonadota</taxon>
        <taxon>Alphaproteobacteria</taxon>
        <taxon>Sphingomonadales</taxon>
        <taxon>Sphingomonadaceae</taxon>
        <taxon>Sphingomonas</taxon>
    </lineage>
</organism>
<comment type="caution">
    <text evidence="2">The sequence shown here is derived from an EMBL/GenBank/DDBJ whole genome shotgun (WGS) entry which is preliminary data.</text>
</comment>
<dbReference type="RefSeq" id="WP_096343909.1">
    <property type="nucleotide sequence ID" value="NZ_NWMW01000002.1"/>
</dbReference>
<dbReference type="Proteomes" id="UP000218366">
    <property type="component" value="Unassembled WGS sequence"/>
</dbReference>
<protein>
    <submittedName>
        <fullName evidence="2">DUF1275 family protein</fullName>
    </submittedName>
</protein>
<feature type="transmembrane region" description="Helical" evidence="1">
    <location>
        <begin position="58"/>
        <end position="77"/>
    </location>
</feature>
<evidence type="ECO:0000256" key="1">
    <source>
        <dbReference type="SAM" id="Phobius"/>
    </source>
</evidence>
<keyword evidence="1" id="KW-0812">Transmembrane</keyword>
<dbReference type="InterPro" id="IPR010699">
    <property type="entry name" value="DUF1275"/>
</dbReference>
<dbReference type="PANTHER" id="PTHR37314:SF4">
    <property type="entry name" value="UPF0700 TRANSMEMBRANE PROTEIN YOAK"/>
    <property type="match status" value="1"/>
</dbReference>
<keyword evidence="3" id="KW-1185">Reference proteome</keyword>
<feature type="transmembrane region" description="Helical" evidence="1">
    <location>
        <begin position="84"/>
        <end position="106"/>
    </location>
</feature>
<dbReference type="AlphaFoldDB" id="A0A2A4B3K6"/>